<comment type="caution">
    <text evidence="1">The sequence shown here is derived from an EMBL/GenBank/DDBJ whole genome shotgun (WGS) entry which is preliminary data.</text>
</comment>
<keyword evidence="2" id="KW-1185">Reference proteome</keyword>
<dbReference type="Proteomes" id="UP001174997">
    <property type="component" value="Unassembled WGS sequence"/>
</dbReference>
<name>A0AA39Z8A3_9PEZI</name>
<dbReference type="AlphaFoldDB" id="A0AA39Z8A3"/>
<evidence type="ECO:0000313" key="1">
    <source>
        <dbReference type="EMBL" id="KAK0666062.1"/>
    </source>
</evidence>
<sequence length="825" mass="92425">MAPIVFDMNGITALFRQLDQKSYSVAAKAGQAPHISLHMRKDGLHVQSNADDASDIFQPFSSVQRIKDVEKICVNEVLRMLDPRGLLFLYNIESYDVAIFDDLGIRQWAREAKTKSRDDLVILETVTASRSSKWTHVHRFHCLEGDTKWTGEDRVMIAFPVDQLGSPLVEAQDLFCFMATEPWPYKFLLHVDGGHTSLSEEHRLNEPLARTIADCLYGISAIPSLEFTWMRYLPDPRSTEKYISALIATCLSSIPLLLDQNGNYSSISQLSVYSENQLDSDGSPLIPAINDTTGHLSSKYKWKDQQVLFGYGLRKASTKDMLARVRALTNSNDWNKFVQKRDRAWHSRVGSWASEALGHEMDVNALGLLSHVSGSLERALPLWKGQGKVIYLPDIDGVPLPQDLPIAMLDSESCSDPADRTFYASLGAVTANTSKVVRMILDERMVPLAGKACEQDIDASNLRLRFLYEKGLLNPRLTVDLPVFDQRNRLMRPRTETIYLSASSGWSEEGGLSSLQDSVGYEDIEAATSFLHPIYLKKPPMSPFTWEDFLCDTVGASRELRIFDRQHKEPVLSAEFLFVAEHKPEWVLDRLHDAHRRDMNKWANNVKATNLVKELDLACANGMTMPLCETILPLPSLLTACSTLLDGGEPRKALPFLPLTKPLVESDGQLFSSWKLFAGHFGVIHSDDSSLGFTLAMLKALMYEDAPPRLSLTQTVVQIYLRISRQKGADVRKVRAWFDDNPGLLYTPQLETQGRPVPPIWGFRQGSEETPVAVARQAWGPVVGSLQPVDQNDLTGFFRDTLGLSDDLETVDLPVRLMGSLSLGR</sequence>
<organism evidence="1 2">
    <name type="scientific">Cercophora samala</name>
    <dbReference type="NCBI Taxonomy" id="330535"/>
    <lineage>
        <taxon>Eukaryota</taxon>
        <taxon>Fungi</taxon>
        <taxon>Dikarya</taxon>
        <taxon>Ascomycota</taxon>
        <taxon>Pezizomycotina</taxon>
        <taxon>Sordariomycetes</taxon>
        <taxon>Sordariomycetidae</taxon>
        <taxon>Sordariales</taxon>
        <taxon>Lasiosphaeriaceae</taxon>
        <taxon>Cercophora</taxon>
    </lineage>
</organism>
<evidence type="ECO:0000313" key="2">
    <source>
        <dbReference type="Proteomes" id="UP001174997"/>
    </source>
</evidence>
<proteinExistence type="predicted"/>
<dbReference type="EMBL" id="JAULSY010000096">
    <property type="protein sequence ID" value="KAK0666062.1"/>
    <property type="molecule type" value="Genomic_DNA"/>
</dbReference>
<gene>
    <name evidence="1" type="ORF">QBC41DRAFT_157277</name>
</gene>
<accession>A0AA39Z8A3</accession>
<reference evidence="1" key="1">
    <citation type="submission" date="2023-06" db="EMBL/GenBank/DDBJ databases">
        <title>Genome-scale phylogeny and comparative genomics of the fungal order Sordariales.</title>
        <authorList>
            <consortium name="Lawrence Berkeley National Laboratory"/>
            <person name="Hensen N."/>
            <person name="Bonometti L."/>
            <person name="Westerberg I."/>
            <person name="Brannstrom I.O."/>
            <person name="Guillou S."/>
            <person name="Cros-Aarteil S."/>
            <person name="Calhoun S."/>
            <person name="Haridas S."/>
            <person name="Kuo A."/>
            <person name="Mondo S."/>
            <person name="Pangilinan J."/>
            <person name="Riley R."/>
            <person name="Labutti K."/>
            <person name="Andreopoulos B."/>
            <person name="Lipzen A."/>
            <person name="Chen C."/>
            <person name="Yanf M."/>
            <person name="Daum C."/>
            <person name="Ng V."/>
            <person name="Clum A."/>
            <person name="Steindorff A."/>
            <person name="Ohm R."/>
            <person name="Martin F."/>
            <person name="Silar P."/>
            <person name="Natvig D."/>
            <person name="Lalanne C."/>
            <person name="Gautier V."/>
            <person name="Ament-Velasquez S.L."/>
            <person name="Kruys A."/>
            <person name="Hutchinson M.I."/>
            <person name="Powell A.J."/>
            <person name="Barry K."/>
            <person name="Miller A.N."/>
            <person name="Grigoriev I.V."/>
            <person name="Debuchy R."/>
            <person name="Gladieux P."/>
            <person name="Thoren M.H."/>
            <person name="Johannesson H."/>
        </authorList>
    </citation>
    <scope>NUCLEOTIDE SEQUENCE</scope>
    <source>
        <strain evidence="1">CBS 307.81</strain>
    </source>
</reference>
<protein>
    <submittedName>
        <fullName evidence="1">Uncharacterized protein</fullName>
    </submittedName>
</protein>